<keyword evidence="3" id="KW-1185">Reference proteome</keyword>
<dbReference type="Proteomes" id="UP001151088">
    <property type="component" value="Unassembled WGS sequence"/>
</dbReference>
<reference evidence="2" key="1">
    <citation type="submission" date="2022-08" db="EMBL/GenBank/DDBJ databases">
        <authorList>
            <person name="Li F."/>
        </authorList>
    </citation>
    <scope>NUCLEOTIDE SEQUENCE</scope>
    <source>
        <strain evidence="2">MQZ15Z-1</strain>
    </source>
</reference>
<feature type="compositionally biased region" description="Pro residues" evidence="1">
    <location>
        <begin position="111"/>
        <end position="121"/>
    </location>
</feature>
<evidence type="ECO:0000256" key="1">
    <source>
        <dbReference type="SAM" id="MobiDB-lite"/>
    </source>
</evidence>
<dbReference type="AlphaFoldDB" id="A0A9X2PC73"/>
<proteinExistence type="predicted"/>
<feature type="region of interest" description="Disordered" evidence="1">
    <location>
        <begin position="67"/>
        <end position="289"/>
    </location>
</feature>
<dbReference type="EMBL" id="JANTHZ010000001">
    <property type="protein sequence ID" value="MCS0494221.1"/>
    <property type="molecule type" value="Genomic_DNA"/>
</dbReference>
<sequence length="343" mass="36435">MLLFALGFIHRALVDIAHKLDGAVHFEPEEEEMHHGAAAGAVHAGESEALPIEPDHFMPEIVLPAEPEPAAAAPPTPAPAPAPEAKPAEEKGGLPTWFRRKREPEVQEAPEPAPAPEPAALPEPRVQEPRVPEPRAQEPRPFESRPFESRPSESRAAEPRPAEPRAADPRLGSPRPEPARREPPPFLREGRERLLGTGGVDTGAPAPAPSGEEFTPRFGEPRTPASPPVVPPPVPSAPQPSPPMSEPRPPRVRDETIPDPGAPPAFLRESDLLGGPEEMPEEAPPEPSVTVLKAGTIGGMAYKLYSDGSIEADLPDGTLRFASLQDLRDHVSGGGAPRPGGEG</sequence>
<feature type="compositionally biased region" description="Pro residues" evidence="1">
    <location>
        <begin position="72"/>
        <end position="84"/>
    </location>
</feature>
<name>A0A9X2PC73_9HYPH</name>
<dbReference type="RefSeq" id="WP_258731165.1">
    <property type="nucleotide sequence ID" value="NZ_JANTHZ010000001.1"/>
</dbReference>
<dbReference type="PRINTS" id="PR01217">
    <property type="entry name" value="PRICHEXTENSN"/>
</dbReference>
<comment type="caution">
    <text evidence="2">The sequence shown here is derived from an EMBL/GenBank/DDBJ whole genome shotgun (WGS) entry which is preliminary data.</text>
</comment>
<accession>A0A9X2PC73</accession>
<organism evidence="2 3">
    <name type="scientific">Ancylobacter mangrovi</name>
    <dbReference type="NCBI Taxonomy" id="2972472"/>
    <lineage>
        <taxon>Bacteria</taxon>
        <taxon>Pseudomonadati</taxon>
        <taxon>Pseudomonadota</taxon>
        <taxon>Alphaproteobacteria</taxon>
        <taxon>Hyphomicrobiales</taxon>
        <taxon>Xanthobacteraceae</taxon>
        <taxon>Ancylobacter</taxon>
    </lineage>
</organism>
<feature type="compositionally biased region" description="Basic and acidic residues" evidence="1">
    <location>
        <begin position="125"/>
        <end position="168"/>
    </location>
</feature>
<feature type="compositionally biased region" description="Pro residues" evidence="1">
    <location>
        <begin position="224"/>
        <end position="247"/>
    </location>
</feature>
<gene>
    <name evidence="2" type="ORF">NVS89_03865</name>
</gene>
<protein>
    <submittedName>
        <fullName evidence="2">Uncharacterized protein</fullName>
    </submittedName>
</protein>
<feature type="compositionally biased region" description="Basic and acidic residues" evidence="1">
    <location>
        <begin position="177"/>
        <end position="194"/>
    </location>
</feature>
<evidence type="ECO:0000313" key="2">
    <source>
        <dbReference type="EMBL" id="MCS0494221.1"/>
    </source>
</evidence>
<evidence type="ECO:0000313" key="3">
    <source>
        <dbReference type="Proteomes" id="UP001151088"/>
    </source>
</evidence>